<comment type="subunit">
    <text evidence="3 12">The complex is composed of two ATP-binding proteins (UgpC), two transmembrane proteins (UgpA and UgpE) and a solute-binding protein (UgpB).</text>
</comment>
<feature type="domain" description="ABC transmembrane type-1" evidence="13">
    <location>
        <begin position="92"/>
        <end position="282"/>
    </location>
</feature>
<gene>
    <name evidence="12" type="primary">ugpE</name>
    <name evidence="14" type="ORF">SAMN04488115_102191</name>
</gene>
<feature type="transmembrane region" description="Helical" evidence="11">
    <location>
        <begin position="161"/>
        <end position="181"/>
    </location>
</feature>
<dbReference type="GO" id="GO:0055085">
    <property type="term" value="P:transmembrane transport"/>
    <property type="evidence" value="ECO:0007669"/>
    <property type="project" value="InterPro"/>
</dbReference>
<sequence>MASVTLPVAARAAAPITPSGAIAKRLLSLVVVHGILLAGAIFMLLPFVWMLITSIKPPAEIFTAQISLWPKQFYGVENYSFALSQAPLLRFALNGVILCAGILVVQLLVAIPCAYALAKLRFPGRNLLFVLVLLGLCIPVQVPAMPLYIALAELGLLNTYFAMMVPFFLSVFAIFLFRQFFRSFPDDIIHAARLDGMSEFEIVWRIVTPSAWPAIAAFSVFSAVAHWNDLYWPLIVISDAKLAPPPLGMMFFADAETGSNYGALTAAATVLTAPLVIAFLIARRRFIDGITMTGVK</sequence>
<dbReference type="PROSITE" id="PS50928">
    <property type="entry name" value="ABC_TM1"/>
    <property type="match status" value="1"/>
</dbReference>
<dbReference type="OrthoDB" id="9815445at2"/>
<dbReference type="PANTHER" id="PTHR43744:SF8">
    <property type="entry name" value="SN-GLYCEROL-3-PHOSPHATE TRANSPORT SYSTEM PERMEASE PROTEIN UGPE"/>
    <property type="match status" value="1"/>
</dbReference>
<keyword evidence="7 11" id="KW-0812">Transmembrane</keyword>
<feature type="transmembrane region" description="Helical" evidence="11">
    <location>
        <begin position="202"/>
        <end position="224"/>
    </location>
</feature>
<reference evidence="14 15" key="1">
    <citation type="submission" date="2016-10" db="EMBL/GenBank/DDBJ databases">
        <authorList>
            <person name="de Groot N.N."/>
        </authorList>
    </citation>
    <scope>NUCLEOTIDE SEQUENCE [LARGE SCALE GENOMIC DNA]</scope>
    <source>
        <strain evidence="14 15">DSM 26656</strain>
    </source>
</reference>
<evidence type="ECO:0000259" key="13">
    <source>
        <dbReference type="PROSITE" id="PS50928"/>
    </source>
</evidence>
<evidence type="ECO:0000256" key="2">
    <source>
        <dbReference type="ARBA" id="ARBA00009306"/>
    </source>
</evidence>
<keyword evidence="15" id="KW-1185">Reference proteome</keyword>
<name>A0A1H5V796_9HYPH</name>
<evidence type="ECO:0000256" key="3">
    <source>
        <dbReference type="ARBA" id="ARBA00011557"/>
    </source>
</evidence>
<keyword evidence="6 12" id="KW-1003">Cell membrane</keyword>
<keyword evidence="8 11" id="KW-1133">Transmembrane helix</keyword>
<feature type="transmembrane region" description="Helical" evidence="11">
    <location>
        <begin position="26"/>
        <end position="52"/>
    </location>
</feature>
<dbReference type="InterPro" id="IPR035906">
    <property type="entry name" value="MetI-like_sf"/>
</dbReference>
<comment type="subcellular location">
    <subcellularLocation>
        <location evidence="12">Cell inner membrane</location>
        <topology evidence="12">Multi-pass membrane protein</topology>
    </subcellularLocation>
    <subcellularLocation>
        <location evidence="1 11">Cell membrane</location>
        <topology evidence="1 11">Multi-pass membrane protein</topology>
    </subcellularLocation>
</comment>
<evidence type="ECO:0000256" key="4">
    <source>
        <dbReference type="ARBA" id="ARBA00020515"/>
    </source>
</evidence>
<evidence type="ECO:0000256" key="6">
    <source>
        <dbReference type="ARBA" id="ARBA00022475"/>
    </source>
</evidence>
<dbReference type="Pfam" id="PF00528">
    <property type="entry name" value="BPD_transp_1"/>
    <property type="match status" value="1"/>
</dbReference>
<organism evidence="14 15">
    <name type="scientific">Bosea lathyri</name>
    <dbReference type="NCBI Taxonomy" id="1036778"/>
    <lineage>
        <taxon>Bacteria</taxon>
        <taxon>Pseudomonadati</taxon>
        <taxon>Pseudomonadota</taxon>
        <taxon>Alphaproteobacteria</taxon>
        <taxon>Hyphomicrobiales</taxon>
        <taxon>Boseaceae</taxon>
        <taxon>Bosea</taxon>
    </lineage>
</organism>
<dbReference type="InterPro" id="IPR000515">
    <property type="entry name" value="MetI-like"/>
</dbReference>
<keyword evidence="12" id="KW-0997">Cell inner membrane</keyword>
<feature type="transmembrane region" description="Helical" evidence="11">
    <location>
        <begin position="127"/>
        <end position="149"/>
    </location>
</feature>
<dbReference type="GO" id="GO:0005886">
    <property type="term" value="C:plasma membrane"/>
    <property type="evidence" value="ECO:0007669"/>
    <property type="project" value="UniProtKB-SubCell"/>
</dbReference>
<accession>A0A1H5V796</accession>
<dbReference type="CDD" id="cd06261">
    <property type="entry name" value="TM_PBP2"/>
    <property type="match status" value="1"/>
</dbReference>
<dbReference type="Proteomes" id="UP000236743">
    <property type="component" value="Unassembled WGS sequence"/>
</dbReference>
<evidence type="ECO:0000256" key="9">
    <source>
        <dbReference type="ARBA" id="ARBA00023136"/>
    </source>
</evidence>
<feature type="transmembrane region" description="Helical" evidence="11">
    <location>
        <begin position="261"/>
        <end position="282"/>
    </location>
</feature>
<evidence type="ECO:0000256" key="12">
    <source>
        <dbReference type="RuleBase" id="RU363056"/>
    </source>
</evidence>
<keyword evidence="5 11" id="KW-0813">Transport</keyword>
<dbReference type="AlphaFoldDB" id="A0A1H5V796"/>
<dbReference type="EMBL" id="FNUY01000002">
    <property type="protein sequence ID" value="SEF83235.1"/>
    <property type="molecule type" value="Genomic_DNA"/>
</dbReference>
<evidence type="ECO:0000256" key="7">
    <source>
        <dbReference type="ARBA" id="ARBA00022692"/>
    </source>
</evidence>
<dbReference type="Gene3D" id="1.10.3720.10">
    <property type="entry name" value="MetI-like"/>
    <property type="match status" value="1"/>
</dbReference>
<evidence type="ECO:0000256" key="1">
    <source>
        <dbReference type="ARBA" id="ARBA00004651"/>
    </source>
</evidence>
<evidence type="ECO:0000313" key="15">
    <source>
        <dbReference type="Proteomes" id="UP000236743"/>
    </source>
</evidence>
<keyword evidence="9 11" id="KW-0472">Membrane</keyword>
<dbReference type="SUPFAM" id="SSF161098">
    <property type="entry name" value="MetI-like"/>
    <property type="match status" value="1"/>
</dbReference>
<evidence type="ECO:0000313" key="14">
    <source>
        <dbReference type="EMBL" id="SEF83235.1"/>
    </source>
</evidence>
<protein>
    <recommendedName>
        <fullName evidence="4 12">sn-glycerol-3-phosphate transport system permease protein UgpE</fullName>
    </recommendedName>
</protein>
<dbReference type="PANTHER" id="PTHR43744">
    <property type="entry name" value="ABC TRANSPORTER PERMEASE PROTEIN MG189-RELATED-RELATED"/>
    <property type="match status" value="1"/>
</dbReference>
<comment type="similarity">
    <text evidence="2 11">Belongs to the binding-protein-dependent transport system permease family.</text>
</comment>
<comment type="function">
    <text evidence="10 12">Part of the ABC transporter complex UgpBAEC involved in sn-glycerol-3-phosphate (G3P) import. Probably responsible for the translocation of the substrate across the membrane.</text>
</comment>
<evidence type="ECO:0000256" key="10">
    <source>
        <dbReference type="ARBA" id="ARBA00037054"/>
    </source>
</evidence>
<feature type="transmembrane region" description="Helical" evidence="11">
    <location>
        <begin position="91"/>
        <end position="115"/>
    </location>
</feature>
<evidence type="ECO:0000256" key="8">
    <source>
        <dbReference type="ARBA" id="ARBA00022989"/>
    </source>
</evidence>
<proteinExistence type="inferred from homology"/>
<evidence type="ECO:0000256" key="11">
    <source>
        <dbReference type="RuleBase" id="RU363032"/>
    </source>
</evidence>
<evidence type="ECO:0000256" key="5">
    <source>
        <dbReference type="ARBA" id="ARBA00022448"/>
    </source>
</evidence>